<evidence type="ECO:0000256" key="1">
    <source>
        <dbReference type="SAM" id="Phobius"/>
    </source>
</evidence>
<protein>
    <submittedName>
        <fullName evidence="2">DUF2339 domain-containing protein</fullName>
    </submittedName>
</protein>
<sequence length="902" mass="101777">MAAGRNELRMIWLITLLIAGISAWYLGYQIVTYLCGLGFIFSVMQYVTAVEAPMNQLAGQQQMSLERNSKVPLYISSITAIVGGLAELDWLMGIGITAWVFFLLRWLQRLEGRLIQLQSQSHSADLSPSIPATWSDAAPLTSQQALNSQSTPNLIDQVQRWIFQGNPVLKVAIGILVIGIILLLRFATEHWQISLAMKLGLIALASMSVAGLGYWLIEKNRSFALALEGLGLGALFLTLFFAYYNLVIPTLPLATLLFLIILAITLYLSLKQESIELALMALLIAYLAPFTLPTRDASAVELISYYLLINIGVAVLSSFRPWKILNQIAFLVTAVVGGIYSLIHGYTYERYAMTALILAHSALFIWLGFRFSQLLARQDLSRFHLKPVLDLALIFAAPITAYIFLYLIHFNQPNQKLWQAGLSLFFALVFAACWTLLRRKQTIQLISQSYLSLMLIFLALVPPILLTEQWSVIGWAVEGVLIYLWALEKNIRVAHYLSMGLLLMAGFSSLYYLVEINPTPRIIFWILSLCYVAVVVISQLKKQYQQQMDSLSVSFLSSVSVAASLMLFALLEDEFPSQHAYVLSLFIITLGYVLFNEMILRKTQEWSWLLPKWSGISPLLVIAAILTLDRSQNAVIVWNSSFERGVFALSTMLLAILWLRPLAGLQLSKEWMSFGVFSSLALASVCLIPNMPYLSMVILPLFFCLWCYRQDPQSGWQQLWQTKSCLLLMGSWLVCSQLFSQQAFQYYWLPILNPFDLISIAMFASFIWMLLQQIKVGRDKGMMAVLMVLSLLWLSSYIVLRALHVYLQTPFNELALWNNATVQLSLTILWVLLAWITMWTATLKKLKPMWILGGSILVIVTLKLVLFDLSHIGTLTRVISFLLAGGVMLLIAYIAPMPEKTD</sequence>
<evidence type="ECO:0000313" key="2">
    <source>
        <dbReference type="EMBL" id="MDP1449148.1"/>
    </source>
</evidence>
<comment type="caution">
    <text evidence="2">The sequence shown here is derived from an EMBL/GenBank/DDBJ whole genome shotgun (WGS) entry which is preliminary data.</text>
</comment>
<feature type="transmembrane region" description="Helical" evidence="1">
    <location>
        <begin position="7"/>
        <end position="25"/>
    </location>
</feature>
<feature type="transmembrane region" description="Helical" evidence="1">
    <location>
        <begin position="783"/>
        <end position="800"/>
    </location>
</feature>
<feature type="transmembrane region" description="Helical" evidence="1">
    <location>
        <begin position="389"/>
        <end position="411"/>
    </location>
</feature>
<feature type="transmembrane region" description="Helical" evidence="1">
    <location>
        <begin position="250"/>
        <end position="268"/>
    </location>
</feature>
<feature type="transmembrane region" description="Helical" evidence="1">
    <location>
        <begin position="494"/>
        <end position="514"/>
    </location>
</feature>
<feature type="transmembrane region" description="Helical" evidence="1">
    <location>
        <begin position="92"/>
        <end position="108"/>
    </location>
</feature>
<keyword evidence="1" id="KW-1133">Transmembrane helix</keyword>
<keyword evidence="1" id="KW-0812">Transmembrane</keyword>
<dbReference type="InterPro" id="IPR019286">
    <property type="entry name" value="DUF2339_TM"/>
</dbReference>
<feature type="transmembrane region" description="Helical" evidence="1">
    <location>
        <begin position="199"/>
        <end position="217"/>
    </location>
</feature>
<dbReference type="PANTHER" id="PTHR38434:SF1">
    <property type="entry name" value="BLL2549 PROTEIN"/>
    <property type="match status" value="1"/>
</dbReference>
<dbReference type="Pfam" id="PF10101">
    <property type="entry name" value="DUF2339"/>
    <property type="match status" value="1"/>
</dbReference>
<feature type="transmembrane region" description="Helical" evidence="1">
    <location>
        <begin position="550"/>
        <end position="571"/>
    </location>
</feature>
<evidence type="ECO:0000313" key="3">
    <source>
        <dbReference type="Proteomes" id="UP001242129"/>
    </source>
</evidence>
<gene>
    <name evidence="2" type="ORF">Q8G51_15500</name>
</gene>
<feature type="transmembrane region" description="Helical" evidence="1">
    <location>
        <begin position="520"/>
        <end position="538"/>
    </location>
</feature>
<feature type="transmembrane region" description="Helical" evidence="1">
    <location>
        <begin position="820"/>
        <end position="841"/>
    </location>
</feature>
<dbReference type="PANTHER" id="PTHR38434">
    <property type="entry name" value="BLL2549 PROTEIN"/>
    <property type="match status" value="1"/>
</dbReference>
<dbReference type="RefSeq" id="WP_153567098.1">
    <property type="nucleotide sequence ID" value="NZ_CP083571.1"/>
</dbReference>
<feature type="transmembrane region" description="Helical" evidence="1">
    <location>
        <begin position="275"/>
        <end position="292"/>
    </location>
</feature>
<feature type="transmembrane region" description="Helical" evidence="1">
    <location>
        <begin position="351"/>
        <end position="369"/>
    </location>
</feature>
<feature type="transmembrane region" description="Helical" evidence="1">
    <location>
        <begin position="449"/>
        <end position="466"/>
    </location>
</feature>
<dbReference type="AlphaFoldDB" id="A0AAW8AZH9"/>
<dbReference type="Proteomes" id="UP001242129">
    <property type="component" value="Unassembled WGS sequence"/>
</dbReference>
<dbReference type="EMBL" id="JAUUUS010000328">
    <property type="protein sequence ID" value="MDP1449148.1"/>
    <property type="molecule type" value="Genomic_DNA"/>
</dbReference>
<feature type="transmembrane region" description="Helical" evidence="1">
    <location>
        <begin position="878"/>
        <end position="896"/>
    </location>
</feature>
<feature type="transmembrane region" description="Helical" evidence="1">
    <location>
        <begin position="577"/>
        <end position="595"/>
    </location>
</feature>
<feature type="transmembrane region" description="Helical" evidence="1">
    <location>
        <begin position="298"/>
        <end position="316"/>
    </location>
</feature>
<proteinExistence type="predicted"/>
<feature type="transmembrane region" description="Helical" evidence="1">
    <location>
        <begin position="848"/>
        <end position="866"/>
    </location>
</feature>
<feature type="transmembrane region" description="Helical" evidence="1">
    <location>
        <begin position="607"/>
        <end position="628"/>
    </location>
</feature>
<keyword evidence="1" id="KW-0472">Membrane</keyword>
<accession>A0AAW8AZH9</accession>
<organism evidence="2 3">
    <name type="scientific">Acinetobacter lwoffii</name>
    <dbReference type="NCBI Taxonomy" id="28090"/>
    <lineage>
        <taxon>Bacteria</taxon>
        <taxon>Pseudomonadati</taxon>
        <taxon>Pseudomonadota</taxon>
        <taxon>Gammaproteobacteria</taxon>
        <taxon>Moraxellales</taxon>
        <taxon>Moraxellaceae</taxon>
        <taxon>Acinetobacter</taxon>
    </lineage>
</organism>
<feature type="transmembrane region" description="Helical" evidence="1">
    <location>
        <begin position="751"/>
        <end position="771"/>
    </location>
</feature>
<reference evidence="2" key="1">
    <citation type="submission" date="2023-07" db="EMBL/GenBank/DDBJ databases">
        <title>Dynamics of blaOXA-23 gene transmission in Acinetobacter spp. from contaminated veterinary surfaces.</title>
        <authorList>
            <person name="Moreira Da Silva J."/>
            <person name="Menezes J."/>
            <person name="Fernandes L."/>
            <person name="Marques C."/>
            <person name="Amaral A."/>
            <person name="Timofte D."/>
            <person name="Pomba C."/>
        </authorList>
    </citation>
    <scope>NUCLEOTIDE SEQUENCE</scope>
    <source>
        <strain evidence="2">CMVB11Z4A1</strain>
    </source>
</reference>
<feature type="transmembrane region" description="Helical" evidence="1">
    <location>
        <begin position="168"/>
        <end position="187"/>
    </location>
</feature>
<name>A0AAW8AZH9_ACILW</name>
<feature type="transmembrane region" description="Helical" evidence="1">
    <location>
        <begin position="328"/>
        <end position="345"/>
    </location>
</feature>
<feature type="transmembrane region" description="Helical" evidence="1">
    <location>
        <begin position="472"/>
        <end position="487"/>
    </location>
</feature>
<feature type="transmembrane region" description="Helical" evidence="1">
    <location>
        <begin position="417"/>
        <end position="437"/>
    </location>
</feature>
<feature type="transmembrane region" description="Helical" evidence="1">
    <location>
        <begin position="224"/>
        <end position="244"/>
    </location>
</feature>